<protein>
    <submittedName>
        <fullName evidence="2">Uncharacterized protein</fullName>
    </submittedName>
</protein>
<name>A0A243Q3M4_9ACTN</name>
<gene>
    <name evidence="2" type="ORF">CA983_44175</name>
</gene>
<organism evidence="2 3">
    <name type="scientific">Streptomyces swartbergensis</name>
    <dbReference type="NCBI Taxonomy" id="487165"/>
    <lineage>
        <taxon>Bacteria</taxon>
        <taxon>Bacillati</taxon>
        <taxon>Actinomycetota</taxon>
        <taxon>Actinomycetes</taxon>
        <taxon>Kitasatosporales</taxon>
        <taxon>Streptomycetaceae</taxon>
        <taxon>Streptomyces</taxon>
    </lineage>
</organism>
<evidence type="ECO:0000313" key="3">
    <source>
        <dbReference type="Proteomes" id="UP000195105"/>
    </source>
</evidence>
<accession>A0A243Q3M4</accession>
<dbReference type="Gene3D" id="2.180.10.10">
    <property type="entry name" value="RHS repeat-associated core"/>
    <property type="match status" value="1"/>
</dbReference>
<keyword evidence="3" id="KW-1185">Reference proteome</keyword>
<reference evidence="2 3" key="1">
    <citation type="submission" date="2017-05" db="EMBL/GenBank/DDBJ databases">
        <title>Biotechnological potential of actinobacteria isolated from South African environments.</title>
        <authorList>
            <person name="Le Roes-Hill M."/>
            <person name="Prins A."/>
            <person name="Durrell K.A."/>
        </authorList>
    </citation>
    <scope>NUCLEOTIDE SEQUENCE [LARGE SCALE GENOMIC DNA]</scope>
    <source>
        <strain evidence="2 3">HMC13</strain>
    </source>
</reference>
<feature type="compositionally biased region" description="Polar residues" evidence="1">
    <location>
        <begin position="17"/>
        <end position="42"/>
    </location>
</feature>
<evidence type="ECO:0000256" key="1">
    <source>
        <dbReference type="SAM" id="MobiDB-lite"/>
    </source>
</evidence>
<dbReference type="AlphaFoldDB" id="A0A243Q3M4"/>
<feature type="non-terminal residue" evidence="2">
    <location>
        <position position="126"/>
    </location>
</feature>
<comment type="caution">
    <text evidence="2">The sequence shown here is derived from an EMBL/GenBank/DDBJ whole genome shotgun (WGS) entry which is preliminary data.</text>
</comment>
<feature type="region of interest" description="Disordered" evidence="1">
    <location>
        <begin position="1"/>
        <end position="78"/>
    </location>
</feature>
<sequence>MGVGGAAGNVTDYGWDSRNNPTSAELPTGATASLTGYQTISGAETGPPLSPAPTARSPTAYDTAGNTKSVAVTGTGGGKRTFDYNPATPTCNGFEGQICKITTTMSATKSVSTSFLYDTKDNLSKV</sequence>
<evidence type="ECO:0000313" key="2">
    <source>
        <dbReference type="EMBL" id="OUC75870.1"/>
    </source>
</evidence>
<dbReference type="Proteomes" id="UP000195105">
    <property type="component" value="Unassembled WGS sequence"/>
</dbReference>
<dbReference type="EMBL" id="NGFN01000787">
    <property type="protein sequence ID" value="OUC75870.1"/>
    <property type="molecule type" value="Genomic_DNA"/>
</dbReference>
<proteinExistence type="predicted"/>